<dbReference type="Gene3D" id="3.40.50.150">
    <property type="entry name" value="Vaccinia Virus protein VP39"/>
    <property type="match status" value="1"/>
</dbReference>
<dbReference type="VEuPathDB" id="VectorBase:RSAN_029007"/>
<proteinExistence type="predicted"/>
<dbReference type="GO" id="GO:0008757">
    <property type="term" value="F:S-adenosylmethionine-dependent methyltransferase activity"/>
    <property type="evidence" value="ECO:0007669"/>
    <property type="project" value="InterPro"/>
</dbReference>
<keyword evidence="1" id="KW-0812">Transmembrane</keyword>
<name>A0A9D4PPS2_RHISA</name>
<evidence type="ECO:0000313" key="4">
    <source>
        <dbReference type="Proteomes" id="UP000821837"/>
    </source>
</evidence>
<dbReference type="CDD" id="cd02440">
    <property type="entry name" value="AdoMet_MTases"/>
    <property type="match status" value="1"/>
</dbReference>
<dbReference type="Proteomes" id="UP000821837">
    <property type="component" value="Chromosome 6"/>
</dbReference>
<dbReference type="InterPro" id="IPR052356">
    <property type="entry name" value="Thiol_S-MT"/>
</dbReference>
<keyword evidence="1" id="KW-1133">Transmembrane helix</keyword>
<comment type="caution">
    <text evidence="3">The sequence shown here is derived from an EMBL/GenBank/DDBJ whole genome shotgun (WGS) entry which is preliminary data.</text>
</comment>
<evidence type="ECO:0000313" key="3">
    <source>
        <dbReference type="EMBL" id="KAH7948430.1"/>
    </source>
</evidence>
<reference evidence="3" key="1">
    <citation type="journal article" date="2020" name="Cell">
        <title>Large-Scale Comparative Analyses of Tick Genomes Elucidate Their Genetic Diversity and Vector Capacities.</title>
        <authorList>
            <consortium name="Tick Genome and Microbiome Consortium (TIGMIC)"/>
            <person name="Jia N."/>
            <person name="Wang J."/>
            <person name="Shi W."/>
            <person name="Du L."/>
            <person name="Sun Y."/>
            <person name="Zhan W."/>
            <person name="Jiang J.F."/>
            <person name="Wang Q."/>
            <person name="Zhang B."/>
            <person name="Ji P."/>
            <person name="Bell-Sakyi L."/>
            <person name="Cui X.M."/>
            <person name="Yuan T.T."/>
            <person name="Jiang B.G."/>
            <person name="Yang W.F."/>
            <person name="Lam T.T."/>
            <person name="Chang Q.C."/>
            <person name="Ding S.J."/>
            <person name="Wang X.J."/>
            <person name="Zhu J.G."/>
            <person name="Ruan X.D."/>
            <person name="Zhao L."/>
            <person name="Wei J.T."/>
            <person name="Ye R.Z."/>
            <person name="Que T.C."/>
            <person name="Du C.H."/>
            <person name="Zhou Y.H."/>
            <person name="Cheng J.X."/>
            <person name="Dai P.F."/>
            <person name="Guo W.B."/>
            <person name="Han X.H."/>
            <person name="Huang E.J."/>
            <person name="Li L.F."/>
            <person name="Wei W."/>
            <person name="Gao Y.C."/>
            <person name="Liu J.Z."/>
            <person name="Shao H.Z."/>
            <person name="Wang X."/>
            <person name="Wang C.C."/>
            <person name="Yang T.C."/>
            <person name="Huo Q.B."/>
            <person name="Li W."/>
            <person name="Chen H.Y."/>
            <person name="Chen S.E."/>
            <person name="Zhou L.G."/>
            <person name="Ni X.B."/>
            <person name="Tian J.H."/>
            <person name="Sheng Y."/>
            <person name="Liu T."/>
            <person name="Pan Y.S."/>
            <person name="Xia L.Y."/>
            <person name="Li J."/>
            <person name="Zhao F."/>
            <person name="Cao W.C."/>
        </authorList>
    </citation>
    <scope>NUCLEOTIDE SEQUENCE</scope>
    <source>
        <strain evidence="3">Rsan-2018</strain>
    </source>
</reference>
<dbReference type="InterPro" id="IPR013216">
    <property type="entry name" value="Methyltransf_11"/>
</dbReference>
<dbReference type="SUPFAM" id="SSF53335">
    <property type="entry name" value="S-adenosyl-L-methionine-dependent methyltransferases"/>
    <property type="match status" value="1"/>
</dbReference>
<dbReference type="PANTHER" id="PTHR45036">
    <property type="entry name" value="METHYLTRANSFERASE LIKE 7B"/>
    <property type="match status" value="1"/>
</dbReference>
<dbReference type="OMA" id="DGMSSHE"/>
<dbReference type="PANTHER" id="PTHR45036:SF1">
    <property type="entry name" value="METHYLTRANSFERASE LIKE 7A"/>
    <property type="match status" value="1"/>
</dbReference>
<organism evidence="3 4">
    <name type="scientific">Rhipicephalus sanguineus</name>
    <name type="common">Brown dog tick</name>
    <name type="synonym">Ixodes sanguineus</name>
    <dbReference type="NCBI Taxonomy" id="34632"/>
    <lineage>
        <taxon>Eukaryota</taxon>
        <taxon>Metazoa</taxon>
        <taxon>Ecdysozoa</taxon>
        <taxon>Arthropoda</taxon>
        <taxon>Chelicerata</taxon>
        <taxon>Arachnida</taxon>
        <taxon>Acari</taxon>
        <taxon>Parasitiformes</taxon>
        <taxon>Ixodida</taxon>
        <taxon>Ixodoidea</taxon>
        <taxon>Ixodidae</taxon>
        <taxon>Rhipicephalinae</taxon>
        <taxon>Rhipicephalus</taxon>
        <taxon>Rhipicephalus</taxon>
    </lineage>
</organism>
<evidence type="ECO:0000256" key="1">
    <source>
        <dbReference type="SAM" id="Phobius"/>
    </source>
</evidence>
<dbReference type="InterPro" id="IPR029063">
    <property type="entry name" value="SAM-dependent_MTases_sf"/>
</dbReference>
<keyword evidence="1" id="KW-0472">Membrane</keyword>
<protein>
    <recommendedName>
        <fullName evidence="2">Methyltransferase type 11 domain-containing protein</fullName>
    </recommendedName>
</protein>
<gene>
    <name evidence="3" type="ORF">HPB52_022694</name>
</gene>
<dbReference type="OrthoDB" id="416496at2759"/>
<sequence>MASPTQPITVIGRKWSSLLQNYALEALVGICGILLMPLLIVSHRFQESFFAFIYAILQRHMNDEISVLRRMVMSHLDGMSSHEPSLKARGALRVLEVGAAYGPNLEFFQRPIEYWVVEPNRSFEDSFMRNLTKNSNVELKRFIVGCGEDMGMLPDGHFDAVLLFFVLCSAKDGSKLLSECKRVLKKVSIHLSLLVVPPSSKL</sequence>
<accession>A0A9D4PPS2</accession>
<reference evidence="3" key="2">
    <citation type="submission" date="2021-09" db="EMBL/GenBank/DDBJ databases">
        <authorList>
            <person name="Jia N."/>
            <person name="Wang J."/>
            <person name="Shi W."/>
            <person name="Du L."/>
            <person name="Sun Y."/>
            <person name="Zhan W."/>
            <person name="Jiang J."/>
            <person name="Wang Q."/>
            <person name="Zhang B."/>
            <person name="Ji P."/>
            <person name="Sakyi L.B."/>
            <person name="Cui X."/>
            <person name="Yuan T."/>
            <person name="Jiang B."/>
            <person name="Yang W."/>
            <person name="Lam T.T.-Y."/>
            <person name="Chang Q."/>
            <person name="Ding S."/>
            <person name="Wang X."/>
            <person name="Zhu J."/>
            <person name="Ruan X."/>
            <person name="Zhao L."/>
            <person name="Wei J."/>
            <person name="Que T."/>
            <person name="Du C."/>
            <person name="Cheng J."/>
            <person name="Dai P."/>
            <person name="Han X."/>
            <person name="Huang E."/>
            <person name="Gao Y."/>
            <person name="Liu J."/>
            <person name="Shao H."/>
            <person name="Ye R."/>
            <person name="Li L."/>
            <person name="Wei W."/>
            <person name="Wang X."/>
            <person name="Wang C."/>
            <person name="Huo Q."/>
            <person name="Li W."/>
            <person name="Guo W."/>
            <person name="Chen H."/>
            <person name="Chen S."/>
            <person name="Zhou L."/>
            <person name="Zhou L."/>
            <person name="Ni X."/>
            <person name="Tian J."/>
            <person name="Zhou Y."/>
            <person name="Sheng Y."/>
            <person name="Liu T."/>
            <person name="Pan Y."/>
            <person name="Xia L."/>
            <person name="Li J."/>
            <person name="Zhao F."/>
            <person name="Cao W."/>
        </authorList>
    </citation>
    <scope>NUCLEOTIDE SEQUENCE</scope>
    <source>
        <strain evidence="3">Rsan-2018</strain>
        <tissue evidence="3">Larvae</tissue>
    </source>
</reference>
<feature type="transmembrane region" description="Helical" evidence="1">
    <location>
        <begin position="22"/>
        <end position="41"/>
    </location>
</feature>
<feature type="domain" description="Methyltransferase type 11" evidence="2">
    <location>
        <begin position="95"/>
        <end position="186"/>
    </location>
</feature>
<dbReference type="EMBL" id="JABSTV010001252">
    <property type="protein sequence ID" value="KAH7948430.1"/>
    <property type="molecule type" value="Genomic_DNA"/>
</dbReference>
<evidence type="ECO:0000259" key="2">
    <source>
        <dbReference type="Pfam" id="PF08241"/>
    </source>
</evidence>
<dbReference type="AlphaFoldDB" id="A0A9D4PPS2"/>
<dbReference type="Pfam" id="PF08241">
    <property type="entry name" value="Methyltransf_11"/>
    <property type="match status" value="1"/>
</dbReference>
<keyword evidence="4" id="KW-1185">Reference proteome</keyword>